<feature type="domain" description="Amino acid permease/ SLC12A" evidence="8">
    <location>
        <begin position="17"/>
        <end position="396"/>
    </location>
</feature>
<feature type="transmembrane region" description="Helical" evidence="7">
    <location>
        <begin position="43"/>
        <end position="63"/>
    </location>
</feature>
<evidence type="ECO:0000259" key="8">
    <source>
        <dbReference type="Pfam" id="PF00324"/>
    </source>
</evidence>
<feature type="transmembrane region" description="Helical" evidence="7">
    <location>
        <begin position="191"/>
        <end position="213"/>
    </location>
</feature>
<accession>A0ABW2EKV8</accession>
<keyword evidence="5 7" id="KW-1133">Transmembrane helix</keyword>
<evidence type="ECO:0000256" key="2">
    <source>
        <dbReference type="ARBA" id="ARBA00022448"/>
    </source>
</evidence>
<gene>
    <name evidence="9" type="ORF">ACFQIC_09580</name>
</gene>
<comment type="caution">
    <text evidence="9">The sequence shown here is derived from an EMBL/GenBank/DDBJ whole genome shotgun (WGS) entry which is preliminary data.</text>
</comment>
<dbReference type="Pfam" id="PF00324">
    <property type="entry name" value="AA_permease"/>
    <property type="match status" value="1"/>
</dbReference>
<sequence length="440" mass="48089">MTKKSEKNKKLSWWQLSLIGVGCTIGTGFFLGSSLAINRGGPGVIFVFLLAAIGTYIVFQALAKMTAEHPEKGSFRSYAKKAYGRWAGFSNGWVYWSSELLIMGSQLTALAIFSQFWFPNLPLWMLSTVFGVLGIGVIFTGVAGFERVENIFAVIKTAAIFMFIVIAVLALTGTLSGGRPDPTMSMGFDGLFPMGITGIWAALLYAFYAFGGIEVMGIMANELKDPKDASKSGRFMLILLAFVYVVSLGLALFLVSWKKFNADESPFITALNQYDLSFVPHVFNGALIIAGFSTMVASLYAITTILATLAEDGDAPAFFAKTGKRGVPIHSLILTIGGLALSIFVALLLPEKIFEYLTTAAGLMLLYNWLFILLSYKKLMKLTTAERIKRLVGFTLIAAAISGTMFDSTSRIGFFISLLFLLVISIITLIMRKKWQESPE</sequence>
<dbReference type="EMBL" id="JBHSZV010000025">
    <property type="protein sequence ID" value="MFC7062106.1"/>
    <property type="molecule type" value="Genomic_DNA"/>
</dbReference>
<feature type="transmembrane region" description="Helical" evidence="7">
    <location>
        <begin position="356"/>
        <end position="376"/>
    </location>
</feature>
<feature type="transmembrane region" description="Helical" evidence="7">
    <location>
        <begin position="12"/>
        <end position="37"/>
    </location>
</feature>
<protein>
    <submittedName>
        <fullName evidence="9">Amino acid permease</fullName>
    </submittedName>
</protein>
<keyword evidence="4" id="KW-0029">Amino-acid transport</keyword>
<comment type="subcellular location">
    <subcellularLocation>
        <location evidence="1">Cell membrane</location>
        <topology evidence="1">Multi-pass membrane protein</topology>
    </subcellularLocation>
</comment>
<evidence type="ECO:0000256" key="7">
    <source>
        <dbReference type="SAM" id="Phobius"/>
    </source>
</evidence>
<reference evidence="10" key="1">
    <citation type="journal article" date="2019" name="Int. J. Syst. Evol. Microbiol.">
        <title>The Global Catalogue of Microorganisms (GCM) 10K type strain sequencing project: providing services to taxonomists for standard genome sequencing and annotation.</title>
        <authorList>
            <consortium name="The Broad Institute Genomics Platform"/>
            <consortium name="The Broad Institute Genome Sequencing Center for Infectious Disease"/>
            <person name="Wu L."/>
            <person name="Ma J."/>
        </authorList>
    </citation>
    <scope>NUCLEOTIDE SEQUENCE [LARGE SCALE GENOMIC DNA]</scope>
    <source>
        <strain evidence="10">CGMCC 4.1621</strain>
    </source>
</reference>
<dbReference type="PANTHER" id="PTHR43495:SF5">
    <property type="entry name" value="GAMMA-AMINOBUTYRIC ACID PERMEASE"/>
    <property type="match status" value="1"/>
</dbReference>
<feature type="transmembrane region" description="Helical" evidence="7">
    <location>
        <begin position="152"/>
        <end position="171"/>
    </location>
</feature>
<dbReference type="RefSeq" id="WP_204708046.1">
    <property type="nucleotide sequence ID" value="NZ_JBHSZV010000025.1"/>
</dbReference>
<feature type="transmembrane region" description="Helical" evidence="7">
    <location>
        <begin position="388"/>
        <end position="406"/>
    </location>
</feature>
<dbReference type="PIRSF" id="PIRSF006060">
    <property type="entry name" value="AA_transporter"/>
    <property type="match status" value="1"/>
</dbReference>
<evidence type="ECO:0000256" key="5">
    <source>
        <dbReference type="ARBA" id="ARBA00022989"/>
    </source>
</evidence>
<evidence type="ECO:0000313" key="10">
    <source>
        <dbReference type="Proteomes" id="UP001596410"/>
    </source>
</evidence>
<keyword evidence="10" id="KW-1185">Reference proteome</keyword>
<evidence type="ECO:0000256" key="4">
    <source>
        <dbReference type="ARBA" id="ARBA00022970"/>
    </source>
</evidence>
<organism evidence="9 10">
    <name type="scientific">Halobacillus seohaensis</name>
    <dbReference type="NCBI Taxonomy" id="447421"/>
    <lineage>
        <taxon>Bacteria</taxon>
        <taxon>Bacillati</taxon>
        <taxon>Bacillota</taxon>
        <taxon>Bacilli</taxon>
        <taxon>Bacillales</taxon>
        <taxon>Bacillaceae</taxon>
        <taxon>Halobacillus</taxon>
    </lineage>
</organism>
<keyword evidence="2" id="KW-0813">Transport</keyword>
<feature type="transmembrane region" description="Helical" evidence="7">
    <location>
        <begin position="412"/>
        <end position="431"/>
    </location>
</feature>
<dbReference type="PANTHER" id="PTHR43495">
    <property type="entry name" value="GABA PERMEASE"/>
    <property type="match status" value="1"/>
</dbReference>
<dbReference type="InterPro" id="IPR004841">
    <property type="entry name" value="AA-permease/SLC12A_dom"/>
</dbReference>
<evidence type="ECO:0000256" key="6">
    <source>
        <dbReference type="ARBA" id="ARBA00023136"/>
    </source>
</evidence>
<keyword evidence="6 7" id="KW-0472">Membrane</keyword>
<dbReference type="Gene3D" id="1.20.1740.10">
    <property type="entry name" value="Amino acid/polyamine transporter I"/>
    <property type="match status" value="1"/>
</dbReference>
<evidence type="ECO:0000256" key="3">
    <source>
        <dbReference type="ARBA" id="ARBA00022692"/>
    </source>
</evidence>
<feature type="transmembrane region" description="Helical" evidence="7">
    <location>
        <begin position="331"/>
        <end position="350"/>
    </location>
</feature>
<keyword evidence="3 7" id="KW-0812">Transmembrane</keyword>
<feature type="transmembrane region" description="Helical" evidence="7">
    <location>
        <begin position="100"/>
        <end position="118"/>
    </location>
</feature>
<evidence type="ECO:0000313" key="9">
    <source>
        <dbReference type="EMBL" id="MFC7062106.1"/>
    </source>
</evidence>
<feature type="transmembrane region" description="Helical" evidence="7">
    <location>
        <begin position="234"/>
        <end position="257"/>
    </location>
</feature>
<evidence type="ECO:0000256" key="1">
    <source>
        <dbReference type="ARBA" id="ARBA00004651"/>
    </source>
</evidence>
<proteinExistence type="predicted"/>
<dbReference type="PROSITE" id="PS51257">
    <property type="entry name" value="PROKAR_LIPOPROTEIN"/>
    <property type="match status" value="1"/>
</dbReference>
<feature type="transmembrane region" description="Helical" evidence="7">
    <location>
        <begin position="286"/>
        <end position="310"/>
    </location>
</feature>
<feature type="transmembrane region" description="Helical" evidence="7">
    <location>
        <begin position="124"/>
        <end position="145"/>
    </location>
</feature>
<dbReference type="Proteomes" id="UP001596410">
    <property type="component" value="Unassembled WGS sequence"/>
</dbReference>
<name>A0ABW2EKV8_9BACI</name>